<protein>
    <submittedName>
        <fullName evidence="1">Uncharacterized protein</fullName>
    </submittedName>
</protein>
<evidence type="ECO:0000313" key="2">
    <source>
        <dbReference type="Proteomes" id="UP000634476"/>
    </source>
</evidence>
<reference evidence="1" key="1">
    <citation type="submission" date="2021-01" db="EMBL/GenBank/DDBJ databases">
        <title>Whole genome shotgun sequence of Planobispora takensis NBRC 109077.</title>
        <authorList>
            <person name="Komaki H."/>
            <person name="Tamura T."/>
        </authorList>
    </citation>
    <scope>NUCLEOTIDE SEQUENCE</scope>
    <source>
        <strain evidence="1">NBRC 109077</strain>
    </source>
</reference>
<dbReference type="EMBL" id="BOOK01000036">
    <property type="protein sequence ID" value="GII03054.1"/>
    <property type="molecule type" value="Genomic_DNA"/>
</dbReference>
<organism evidence="1 2">
    <name type="scientific">Planobispora takensis</name>
    <dbReference type="NCBI Taxonomy" id="1367882"/>
    <lineage>
        <taxon>Bacteria</taxon>
        <taxon>Bacillati</taxon>
        <taxon>Actinomycetota</taxon>
        <taxon>Actinomycetes</taxon>
        <taxon>Streptosporangiales</taxon>
        <taxon>Streptosporangiaceae</taxon>
        <taxon>Planobispora</taxon>
    </lineage>
</organism>
<name>A0A8J3WUL5_9ACTN</name>
<dbReference type="AlphaFoldDB" id="A0A8J3WUL5"/>
<comment type="caution">
    <text evidence="1">The sequence shown here is derived from an EMBL/GenBank/DDBJ whole genome shotgun (WGS) entry which is preliminary data.</text>
</comment>
<dbReference type="RefSeq" id="WP_203877355.1">
    <property type="nucleotide sequence ID" value="NZ_BOOK01000036.1"/>
</dbReference>
<accession>A0A8J3WUL5</accession>
<gene>
    <name evidence="1" type="ORF">Pta02_50620</name>
</gene>
<sequence length="86" mass="9319">MDGGNGRDEHVAEKARKIIDGLPPTLEAAAIVEFAHPMRAESHVDFNRKHKICGGADVSCIYLPSFFDSIADVAFDLGEDEYGAGR</sequence>
<keyword evidence="2" id="KW-1185">Reference proteome</keyword>
<dbReference type="Proteomes" id="UP000634476">
    <property type="component" value="Unassembled WGS sequence"/>
</dbReference>
<proteinExistence type="predicted"/>
<evidence type="ECO:0000313" key="1">
    <source>
        <dbReference type="EMBL" id="GII03054.1"/>
    </source>
</evidence>